<gene>
    <name evidence="2" type="ORF">ACFSKO_08790</name>
</gene>
<dbReference type="EC" id="2.3.1.-" evidence="2"/>
<dbReference type="RefSeq" id="WP_380250575.1">
    <property type="nucleotide sequence ID" value="NZ_JBHUII010000004.1"/>
</dbReference>
<dbReference type="EMBL" id="JBHUII010000004">
    <property type="protein sequence ID" value="MFD2205705.1"/>
    <property type="molecule type" value="Genomic_DNA"/>
</dbReference>
<dbReference type="Proteomes" id="UP001597294">
    <property type="component" value="Unassembled WGS sequence"/>
</dbReference>
<evidence type="ECO:0000313" key="3">
    <source>
        <dbReference type="Proteomes" id="UP001597294"/>
    </source>
</evidence>
<sequence>MQSEQLQFLMLSPEIMGSLLSLKVPDDEAHLITSNAKWIAEAAFMSESVTYGLFSGKNPAGLISFIDPRLMDQNDENKHFQGDCLYVWRLMIDQHHRRKGYGQSAIRFAQSYAQLIGQKGVSLTTMDKAPLNALPLYQSMGFKATGRRLDDEIELVWRRP</sequence>
<dbReference type="InterPro" id="IPR016181">
    <property type="entry name" value="Acyl_CoA_acyltransferase"/>
</dbReference>
<keyword evidence="2" id="KW-0808">Transferase</keyword>
<dbReference type="CDD" id="cd04301">
    <property type="entry name" value="NAT_SF"/>
    <property type="match status" value="1"/>
</dbReference>
<dbReference type="InterPro" id="IPR000182">
    <property type="entry name" value="GNAT_dom"/>
</dbReference>
<keyword evidence="2" id="KW-0012">Acyltransferase</keyword>
<keyword evidence="3" id="KW-1185">Reference proteome</keyword>
<dbReference type="GO" id="GO:0016746">
    <property type="term" value="F:acyltransferase activity"/>
    <property type="evidence" value="ECO:0007669"/>
    <property type="project" value="UniProtKB-KW"/>
</dbReference>
<accession>A0ABW5BLE9</accession>
<reference evidence="3" key="1">
    <citation type="journal article" date="2019" name="Int. J. Syst. Evol. Microbiol.">
        <title>The Global Catalogue of Microorganisms (GCM) 10K type strain sequencing project: providing services to taxonomists for standard genome sequencing and annotation.</title>
        <authorList>
            <consortium name="The Broad Institute Genomics Platform"/>
            <consortium name="The Broad Institute Genome Sequencing Center for Infectious Disease"/>
            <person name="Wu L."/>
            <person name="Ma J."/>
        </authorList>
    </citation>
    <scope>NUCLEOTIDE SEQUENCE [LARGE SCALE GENOMIC DNA]</scope>
    <source>
        <strain evidence="3">CGMCC 4.7192</strain>
    </source>
</reference>
<evidence type="ECO:0000313" key="2">
    <source>
        <dbReference type="EMBL" id="MFD2205705.1"/>
    </source>
</evidence>
<organism evidence="2 3">
    <name type="scientific">Kiloniella antarctica</name>
    <dbReference type="NCBI Taxonomy" id="1550907"/>
    <lineage>
        <taxon>Bacteria</taxon>
        <taxon>Pseudomonadati</taxon>
        <taxon>Pseudomonadota</taxon>
        <taxon>Alphaproteobacteria</taxon>
        <taxon>Rhodospirillales</taxon>
        <taxon>Kiloniellaceae</taxon>
        <taxon>Kiloniella</taxon>
    </lineage>
</organism>
<dbReference type="SUPFAM" id="SSF55729">
    <property type="entry name" value="Acyl-CoA N-acyltransferases (Nat)"/>
    <property type="match status" value="1"/>
</dbReference>
<evidence type="ECO:0000259" key="1">
    <source>
        <dbReference type="PROSITE" id="PS51186"/>
    </source>
</evidence>
<proteinExistence type="predicted"/>
<comment type="caution">
    <text evidence="2">The sequence shown here is derived from an EMBL/GenBank/DDBJ whole genome shotgun (WGS) entry which is preliminary data.</text>
</comment>
<dbReference type="PROSITE" id="PS51186">
    <property type="entry name" value="GNAT"/>
    <property type="match status" value="1"/>
</dbReference>
<protein>
    <submittedName>
        <fullName evidence="2">GNAT family N-acetyltransferase</fullName>
        <ecNumber evidence="2">2.3.1.-</ecNumber>
    </submittedName>
</protein>
<name>A0ABW5BLE9_9PROT</name>
<dbReference type="Pfam" id="PF00583">
    <property type="entry name" value="Acetyltransf_1"/>
    <property type="match status" value="1"/>
</dbReference>
<feature type="domain" description="N-acetyltransferase" evidence="1">
    <location>
        <begin position="6"/>
        <end position="160"/>
    </location>
</feature>
<dbReference type="Gene3D" id="3.40.630.30">
    <property type="match status" value="1"/>
</dbReference>